<comment type="caution">
    <text evidence="6">The sequence shown here is derived from an EMBL/GenBank/DDBJ whole genome shotgun (WGS) entry which is preliminary data.</text>
</comment>
<accession>A0A0G0Q037</accession>
<keyword evidence="2" id="KW-0813">Transport</keyword>
<gene>
    <name evidence="6" type="ORF">UT18_C0004G0008</name>
</gene>
<reference evidence="6 7" key="1">
    <citation type="journal article" date="2015" name="Nature">
        <title>rRNA introns, odd ribosomes, and small enigmatic genomes across a large radiation of phyla.</title>
        <authorList>
            <person name="Brown C.T."/>
            <person name="Hug L.A."/>
            <person name="Thomas B.C."/>
            <person name="Sharon I."/>
            <person name="Castelle C.J."/>
            <person name="Singh A."/>
            <person name="Wilkins M.J."/>
            <person name="Williams K.H."/>
            <person name="Banfield J.F."/>
        </authorList>
    </citation>
    <scope>NUCLEOTIDE SEQUENCE [LARGE SCALE GENOMIC DNA]</scope>
</reference>
<dbReference type="PIRSF" id="PIRSF002741">
    <property type="entry name" value="MppA"/>
    <property type="match status" value="1"/>
</dbReference>
<dbReference type="Gene3D" id="3.40.190.10">
    <property type="entry name" value="Periplasmic binding protein-like II"/>
    <property type="match status" value="1"/>
</dbReference>
<feature type="transmembrane region" description="Helical" evidence="4">
    <location>
        <begin position="34"/>
        <end position="53"/>
    </location>
</feature>
<protein>
    <submittedName>
        <fullName evidence="6">Extracellular solute-binding protein family 5</fullName>
    </submittedName>
</protein>
<dbReference type="SUPFAM" id="SSF53850">
    <property type="entry name" value="Periplasmic binding protein-like II"/>
    <property type="match status" value="1"/>
</dbReference>
<dbReference type="PANTHER" id="PTHR30290">
    <property type="entry name" value="PERIPLASMIC BINDING COMPONENT OF ABC TRANSPORTER"/>
    <property type="match status" value="1"/>
</dbReference>
<dbReference type="AlphaFoldDB" id="A0A0G0Q037"/>
<evidence type="ECO:0000256" key="2">
    <source>
        <dbReference type="ARBA" id="ARBA00022448"/>
    </source>
</evidence>
<dbReference type="InterPro" id="IPR039424">
    <property type="entry name" value="SBP_5"/>
</dbReference>
<dbReference type="GO" id="GO:0043190">
    <property type="term" value="C:ATP-binding cassette (ABC) transporter complex"/>
    <property type="evidence" value="ECO:0007669"/>
    <property type="project" value="InterPro"/>
</dbReference>
<evidence type="ECO:0000313" key="7">
    <source>
        <dbReference type="Proteomes" id="UP000034207"/>
    </source>
</evidence>
<evidence type="ECO:0000256" key="4">
    <source>
        <dbReference type="SAM" id="Phobius"/>
    </source>
</evidence>
<keyword evidence="4" id="KW-0472">Membrane</keyword>
<organism evidence="6 7">
    <name type="scientific">candidate division CPR2 bacterium GW2011_GWC2_39_10</name>
    <dbReference type="NCBI Taxonomy" id="1618345"/>
    <lineage>
        <taxon>Bacteria</taxon>
        <taxon>Bacteria division CPR2</taxon>
    </lineage>
</organism>
<keyword evidence="3" id="KW-0732">Signal</keyword>
<evidence type="ECO:0000256" key="1">
    <source>
        <dbReference type="ARBA" id="ARBA00005695"/>
    </source>
</evidence>
<dbReference type="EMBL" id="LBVV01000004">
    <property type="protein sequence ID" value="KKQ95056.1"/>
    <property type="molecule type" value="Genomic_DNA"/>
</dbReference>
<dbReference type="Gene3D" id="3.90.76.10">
    <property type="entry name" value="Dipeptide-binding Protein, Domain 1"/>
    <property type="match status" value="1"/>
</dbReference>
<dbReference type="STRING" id="1618345.UT18_C0004G0008"/>
<keyword evidence="4" id="KW-1133">Transmembrane helix</keyword>
<evidence type="ECO:0000256" key="3">
    <source>
        <dbReference type="ARBA" id="ARBA00022729"/>
    </source>
</evidence>
<dbReference type="InterPro" id="IPR030678">
    <property type="entry name" value="Peptide/Ni-bd"/>
</dbReference>
<evidence type="ECO:0000259" key="5">
    <source>
        <dbReference type="Pfam" id="PF00496"/>
    </source>
</evidence>
<sequence>MFININQTKNFGELKKRFLGIYDKFPNLLHVRRFVFSLLLIFVLIIILFYKSWGRLDNYYMMDIPSYGGTYSEGLVGKVEKLNPMFASTNSVDYEVSSLIFSGLLKRSESGALVPDLAYNYTVSEDGREYLFYLRRNARWQNHDEYLSSKDVVFTFKAIQHPDTKSPLKENWKGVEVSAVDEWTVKFRLPGPNFAFTEMATLGIVPEQAFSGIPYKNMSVSKFNLEPYGTGPFEFSNLLEKAEHQEVNLIGSNDYSPHPPYLDKLNFKIYSERGALMEAYLKKDISAFAGMSLEEYETSKKFKKMQYIEMRLPRYVGLFFNVKNDKLSDLAVRQAIAKAVNRNDLLGQSKIAGTTVYYPVLSGQIGYSKDLPKNDFNLEEARKILDDKGWKLEGDYRKKDGKTLEFELLTNNSEEFKRVSSSIKDQLGEVGVKVFVKQVDVASMQKDYIKPRKYQSILIGESIGSDPDLYSYWHSTQVADPGVNLSVFSNEKMDKALETARQTKDLNLKKEKLVSAQKVIMSETPAVFLYSPSFIFGVNKNFKGIKHVKMVDPSSRYIGIEEWYLKTRKQLKIQ</sequence>
<evidence type="ECO:0000313" key="6">
    <source>
        <dbReference type="EMBL" id="KKQ95056.1"/>
    </source>
</evidence>
<dbReference type="GO" id="GO:0042597">
    <property type="term" value="C:periplasmic space"/>
    <property type="evidence" value="ECO:0007669"/>
    <property type="project" value="UniProtKB-ARBA"/>
</dbReference>
<feature type="domain" description="Solute-binding protein family 5" evidence="5">
    <location>
        <begin position="113"/>
        <end position="474"/>
    </location>
</feature>
<dbReference type="GO" id="GO:0015833">
    <property type="term" value="P:peptide transport"/>
    <property type="evidence" value="ECO:0007669"/>
    <property type="project" value="TreeGrafter"/>
</dbReference>
<dbReference type="Pfam" id="PF00496">
    <property type="entry name" value="SBP_bac_5"/>
    <property type="match status" value="1"/>
</dbReference>
<dbReference type="GO" id="GO:1904680">
    <property type="term" value="F:peptide transmembrane transporter activity"/>
    <property type="evidence" value="ECO:0007669"/>
    <property type="project" value="TreeGrafter"/>
</dbReference>
<dbReference type="Gene3D" id="3.10.105.10">
    <property type="entry name" value="Dipeptide-binding Protein, Domain 3"/>
    <property type="match status" value="1"/>
</dbReference>
<dbReference type="PANTHER" id="PTHR30290:SF9">
    <property type="entry name" value="OLIGOPEPTIDE-BINDING PROTEIN APPA"/>
    <property type="match status" value="1"/>
</dbReference>
<proteinExistence type="inferred from homology"/>
<dbReference type="Proteomes" id="UP000034207">
    <property type="component" value="Unassembled WGS sequence"/>
</dbReference>
<name>A0A0G0Q037_UNCC2</name>
<comment type="similarity">
    <text evidence="1">Belongs to the bacterial solute-binding protein 5 family.</text>
</comment>
<keyword evidence="4" id="KW-0812">Transmembrane</keyword>
<dbReference type="InterPro" id="IPR000914">
    <property type="entry name" value="SBP_5_dom"/>
</dbReference>